<accession>A0A060DA51</accession>
<organism evidence="1 2">
    <name type="scientific">Azospirillum argentinense</name>
    <dbReference type="NCBI Taxonomy" id="2970906"/>
    <lineage>
        <taxon>Bacteria</taxon>
        <taxon>Pseudomonadati</taxon>
        <taxon>Pseudomonadota</taxon>
        <taxon>Alphaproteobacteria</taxon>
        <taxon>Rhodospirillales</taxon>
        <taxon>Azospirillaceae</taxon>
        <taxon>Azospirillum</taxon>
    </lineage>
</organism>
<protein>
    <submittedName>
        <fullName evidence="1">Uncharacterized protein</fullName>
    </submittedName>
</protein>
<gene>
    <name evidence="1" type="ORF">ABAZ39_02680</name>
</gene>
<dbReference type="Proteomes" id="UP000027186">
    <property type="component" value="Chromosome"/>
</dbReference>
<sequence length="398" mass="43612">MFGKSSTAFEVQIRREGRWTIEGTYDEERRALASARSWLAVSGVEEVKALRFRSLAGLSLETVIFQKAVPVVKDKPMALGGTAEGAPYCTAPGDLYGFESRVVTGRLLRPFLDKFRITPTELLHSWTYLRKLDEQGLLLGAALQAVARHHADRHGVAVPARARELRGFADVVMTRARDFQAERKALPAFDPADLSRSSRALAAAVGEEGHDFAFLSQLTFHLADRNSLAGKLEMLLDLIGPEVEPRHLALLDGVMADTLGSAELVKELLGAQPNLALGLCALADLILGRDPQPKSEPVSPLLAHVGALIVQARAPCCRAVLLERIQHSLNGTQPLDRRDPKKEALLADHLATHLRDPQGRLLGGAEVEKALARRLIRHRQAILREQGMHDIADRLSGR</sequence>
<evidence type="ECO:0000313" key="1">
    <source>
        <dbReference type="EMBL" id="AIB10941.1"/>
    </source>
</evidence>
<dbReference type="RefSeq" id="WP_038526457.1">
    <property type="nucleotide sequence ID" value="NZ_CP007793.1"/>
</dbReference>
<proteinExistence type="predicted"/>
<name>A0A060DA51_9PROT</name>
<dbReference type="EMBL" id="CP007793">
    <property type="protein sequence ID" value="AIB10941.1"/>
    <property type="molecule type" value="Genomic_DNA"/>
</dbReference>
<dbReference type="AlphaFoldDB" id="A0A060DA51"/>
<dbReference type="KEGG" id="abq:ABAZ39_02680"/>
<reference evidence="1 2" key="1">
    <citation type="journal article" date="2014" name="Genome Announc.">
        <title>Complete Genome Sequence of the Model Rhizosphere Strain Azospirillum brasilense Az39, Successfully Applied in Agriculture.</title>
        <authorList>
            <person name="Rivera D."/>
            <person name="Revale S."/>
            <person name="Molina R."/>
            <person name="Gualpa J."/>
            <person name="Puente M."/>
            <person name="Maroniche G."/>
            <person name="Paris G."/>
            <person name="Baker D."/>
            <person name="Clavijo B."/>
            <person name="McLay K."/>
            <person name="Spaepen S."/>
            <person name="Perticari A."/>
            <person name="Vazquez M."/>
            <person name="Wisniewski-Dye F."/>
            <person name="Watkins C."/>
            <person name="Martinez-Abarca F."/>
            <person name="Vanderleyden J."/>
            <person name="Cassan F."/>
        </authorList>
    </citation>
    <scope>NUCLEOTIDE SEQUENCE [LARGE SCALE GENOMIC DNA]</scope>
    <source>
        <strain evidence="1 2">Az39</strain>
    </source>
</reference>
<evidence type="ECO:0000313" key="2">
    <source>
        <dbReference type="Proteomes" id="UP000027186"/>
    </source>
</evidence>